<evidence type="ECO:0000256" key="1">
    <source>
        <dbReference type="SAM" id="Phobius"/>
    </source>
</evidence>
<accession>A0AAU2W0R6</accession>
<feature type="transmembrane region" description="Helical" evidence="1">
    <location>
        <begin position="52"/>
        <end position="71"/>
    </location>
</feature>
<keyword evidence="1" id="KW-1133">Transmembrane helix</keyword>
<sequence length="126" mass="13581">MNKTVTTTQHLRTVAGLAFGNAASLIYLGVVAATAVFVTVDTLFVTHEDASFSGVWLFFLAAPTVFLFLLLDSTLWGADSAGPDWYMYLALIVSVLVQSFVLGWFVRLLRGGSGRTHSRSAHPQGA</sequence>
<dbReference type="EMBL" id="CP108313">
    <property type="protein sequence ID" value="WTW73327.1"/>
    <property type="molecule type" value="Genomic_DNA"/>
</dbReference>
<evidence type="ECO:0000313" key="2">
    <source>
        <dbReference type="EMBL" id="WTW73327.1"/>
    </source>
</evidence>
<dbReference type="AlphaFoldDB" id="A0AAU2W0R6"/>
<reference evidence="2" key="1">
    <citation type="submission" date="2022-10" db="EMBL/GenBank/DDBJ databases">
        <title>The complete genomes of actinobacterial strains from the NBC collection.</title>
        <authorList>
            <person name="Joergensen T.S."/>
            <person name="Alvarez Arevalo M."/>
            <person name="Sterndorff E.B."/>
            <person name="Faurdal D."/>
            <person name="Vuksanovic O."/>
            <person name="Mourched A.-S."/>
            <person name="Charusanti P."/>
            <person name="Shaw S."/>
            <person name="Blin K."/>
            <person name="Weber T."/>
        </authorList>
    </citation>
    <scope>NUCLEOTIDE SEQUENCE</scope>
    <source>
        <strain evidence="2">NBC_00008</strain>
    </source>
</reference>
<feature type="transmembrane region" description="Helical" evidence="1">
    <location>
        <begin position="25"/>
        <end position="45"/>
    </location>
</feature>
<dbReference type="InterPro" id="IPR057702">
    <property type="entry name" value="DUF7942"/>
</dbReference>
<name>A0AAU2W0R6_9ACTN</name>
<feature type="transmembrane region" description="Helical" evidence="1">
    <location>
        <begin position="86"/>
        <end position="109"/>
    </location>
</feature>
<keyword evidence="1" id="KW-0812">Transmembrane</keyword>
<evidence type="ECO:0008006" key="3">
    <source>
        <dbReference type="Google" id="ProtNLM"/>
    </source>
</evidence>
<proteinExistence type="predicted"/>
<keyword evidence="1" id="KW-0472">Membrane</keyword>
<gene>
    <name evidence="2" type="ORF">OG398_36395</name>
</gene>
<protein>
    <recommendedName>
        <fullName evidence="3">Integral membrane protein</fullName>
    </recommendedName>
</protein>
<organism evidence="2">
    <name type="scientific">Streptomyces sp. NBC_00008</name>
    <dbReference type="NCBI Taxonomy" id="2903610"/>
    <lineage>
        <taxon>Bacteria</taxon>
        <taxon>Bacillati</taxon>
        <taxon>Actinomycetota</taxon>
        <taxon>Actinomycetes</taxon>
        <taxon>Kitasatosporales</taxon>
        <taxon>Streptomycetaceae</taxon>
        <taxon>Streptomyces</taxon>
    </lineage>
</organism>
<dbReference type="NCBIfam" id="NF046119">
    <property type="entry name" value="memb_SCO4225"/>
    <property type="match status" value="1"/>
</dbReference>
<dbReference type="Pfam" id="PF25637">
    <property type="entry name" value="DUF7942"/>
    <property type="match status" value="1"/>
</dbReference>